<dbReference type="RefSeq" id="WP_147891421.1">
    <property type="nucleotide sequence ID" value="NZ_VRTS01000004.1"/>
</dbReference>
<evidence type="ECO:0000256" key="2">
    <source>
        <dbReference type="SAM" id="SignalP"/>
    </source>
</evidence>
<feature type="chain" id="PRO_5022985173" evidence="2">
    <location>
        <begin position="23"/>
        <end position="145"/>
    </location>
</feature>
<feature type="compositionally biased region" description="Polar residues" evidence="1">
    <location>
        <begin position="54"/>
        <end position="65"/>
    </location>
</feature>
<organism evidence="4 5">
    <name type="scientific">Alkalisalibacterium limincola</name>
    <dbReference type="NCBI Taxonomy" id="2699169"/>
    <lineage>
        <taxon>Bacteria</taxon>
        <taxon>Pseudomonadati</taxon>
        <taxon>Pseudomonadota</taxon>
        <taxon>Gammaproteobacteria</taxon>
        <taxon>Lysobacterales</taxon>
        <taxon>Lysobacteraceae</taxon>
        <taxon>Alkalisalibacterium</taxon>
    </lineage>
</organism>
<evidence type="ECO:0000313" key="5">
    <source>
        <dbReference type="Proteomes" id="UP000321248"/>
    </source>
</evidence>
<sequence length="145" mass="15766">MRIALKVALMVVSIAFASNALAQNTVYKWTDERGVTQYTQTPPAGTRNYETVRMGSSGQQRSAEQAQEPVGVGQAESGAQAPQTPADQERQEYCDSARRNLVALESEVEVHLESADGGEPSPLDAGQRAEQIEIAQRQVALFCRD</sequence>
<reference evidence="4 5" key="1">
    <citation type="submission" date="2019-08" db="EMBL/GenBank/DDBJ databases">
        <authorList>
            <person name="Karlyshev A.V."/>
        </authorList>
    </citation>
    <scope>NUCLEOTIDE SEQUENCE [LARGE SCALE GENOMIC DNA]</scope>
    <source>
        <strain evidence="4 5">Alg18-2.2</strain>
    </source>
</reference>
<dbReference type="Proteomes" id="UP000321248">
    <property type="component" value="Unassembled WGS sequence"/>
</dbReference>
<feature type="region of interest" description="Disordered" evidence="1">
    <location>
        <begin position="37"/>
        <end position="93"/>
    </location>
</feature>
<feature type="signal peptide" evidence="2">
    <location>
        <begin position="1"/>
        <end position="22"/>
    </location>
</feature>
<dbReference type="EMBL" id="VRTS01000004">
    <property type="protein sequence ID" value="TXK62499.1"/>
    <property type="molecule type" value="Genomic_DNA"/>
</dbReference>
<evidence type="ECO:0000259" key="3">
    <source>
        <dbReference type="Pfam" id="PF13511"/>
    </source>
</evidence>
<keyword evidence="2" id="KW-0732">Signal</keyword>
<comment type="caution">
    <text evidence="4">The sequence shown here is derived from an EMBL/GenBank/DDBJ whole genome shotgun (WGS) entry which is preliminary data.</text>
</comment>
<feature type="domain" description="DUF4124" evidence="3">
    <location>
        <begin position="17"/>
        <end position="67"/>
    </location>
</feature>
<accession>A0A5C8KQU2</accession>
<evidence type="ECO:0000256" key="1">
    <source>
        <dbReference type="SAM" id="MobiDB-lite"/>
    </source>
</evidence>
<protein>
    <submittedName>
        <fullName evidence="4">DUF4124 domain-containing protein</fullName>
    </submittedName>
</protein>
<dbReference type="OrthoDB" id="7068596at2"/>
<evidence type="ECO:0000313" key="4">
    <source>
        <dbReference type="EMBL" id="TXK62499.1"/>
    </source>
</evidence>
<keyword evidence="5" id="KW-1185">Reference proteome</keyword>
<name>A0A5C8KQU2_9GAMM</name>
<dbReference type="AlphaFoldDB" id="A0A5C8KQU2"/>
<dbReference type="Pfam" id="PF13511">
    <property type="entry name" value="DUF4124"/>
    <property type="match status" value="1"/>
</dbReference>
<proteinExistence type="predicted"/>
<dbReference type="InterPro" id="IPR025392">
    <property type="entry name" value="DUF4124"/>
</dbReference>
<gene>
    <name evidence="4" type="ORF">FU658_06900</name>
</gene>